<organism evidence="11 12">
    <name type="scientific">Symbiodinium necroappetens</name>
    <dbReference type="NCBI Taxonomy" id="1628268"/>
    <lineage>
        <taxon>Eukaryota</taxon>
        <taxon>Sar</taxon>
        <taxon>Alveolata</taxon>
        <taxon>Dinophyceae</taxon>
        <taxon>Suessiales</taxon>
        <taxon>Symbiodiniaceae</taxon>
        <taxon>Symbiodinium</taxon>
    </lineage>
</organism>
<reference evidence="11" key="1">
    <citation type="submission" date="2021-02" db="EMBL/GenBank/DDBJ databases">
        <authorList>
            <person name="Dougan E. K."/>
            <person name="Rhodes N."/>
            <person name="Thang M."/>
            <person name="Chan C."/>
        </authorList>
    </citation>
    <scope>NUCLEOTIDE SEQUENCE</scope>
</reference>
<feature type="domain" description="Lipase maturation factor 1/2 C-terminal" evidence="10">
    <location>
        <begin position="457"/>
        <end position="577"/>
    </location>
</feature>
<feature type="compositionally biased region" description="Basic and acidic residues" evidence="7">
    <location>
        <begin position="171"/>
        <end position="183"/>
    </location>
</feature>
<evidence type="ECO:0000256" key="1">
    <source>
        <dbReference type="ARBA" id="ARBA00004477"/>
    </source>
</evidence>
<feature type="transmembrane region" description="Helical" evidence="8">
    <location>
        <begin position="362"/>
        <end position="381"/>
    </location>
</feature>
<evidence type="ECO:0000256" key="7">
    <source>
        <dbReference type="SAM" id="MobiDB-lite"/>
    </source>
</evidence>
<feature type="region of interest" description="Disordered" evidence="7">
    <location>
        <begin position="121"/>
        <end position="183"/>
    </location>
</feature>
<evidence type="ECO:0000256" key="4">
    <source>
        <dbReference type="ARBA" id="ARBA00022824"/>
    </source>
</evidence>
<comment type="similarity">
    <text evidence="2">Belongs to the lipase maturation factor family.</text>
</comment>
<feature type="domain" description="Lipase maturation factor 1/2 N-terminal" evidence="9">
    <location>
        <begin position="231"/>
        <end position="307"/>
    </location>
</feature>
<dbReference type="PANTHER" id="PTHR14463:SF10">
    <property type="entry name" value="LIPASE MATURATION FACTOR 1"/>
    <property type="match status" value="1"/>
</dbReference>
<feature type="transmembrane region" description="Helical" evidence="8">
    <location>
        <begin position="57"/>
        <end position="78"/>
    </location>
</feature>
<feature type="transmembrane region" description="Helical" evidence="8">
    <location>
        <begin position="393"/>
        <end position="412"/>
    </location>
</feature>
<feature type="transmembrane region" description="Helical" evidence="8">
    <location>
        <begin position="301"/>
        <end position="319"/>
    </location>
</feature>
<comment type="caution">
    <text evidence="11">The sequence shown here is derived from an EMBL/GenBank/DDBJ whole genome shotgun (WGS) entry which is preliminary data.</text>
</comment>
<name>A0A812PNQ2_9DINO</name>
<evidence type="ECO:0000256" key="8">
    <source>
        <dbReference type="SAM" id="Phobius"/>
    </source>
</evidence>
<protein>
    <submittedName>
        <fullName evidence="11">LMF1 protein</fullName>
    </submittedName>
</protein>
<dbReference type="InterPro" id="IPR057433">
    <property type="entry name" value="LMF1/2_C"/>
</dbReference>
<evidence type="ECO:0000313" key="12">
    <source>
        <dbReference type="Proteomes" id="UP000601435"/>
    </source>
</evidence>
<dbReference type="GO" id="GO:0051604">
    <property type="term" value="P:protein maturation"/>
    <property type="evidence" value="ECO:0007669"/>
    <property type="project" value="InterPro"/>
</dbReference>
<dbReference type="EMBL" id="CAJNJA010014375">
    <property type="protein sequence ID" value="CAE7341013.1"/>
    <property type="molecule type" value="Genomic_DNA"/>
</dbReference>
<proteinExistence type="inferred from homology"/>
<comment type="subcellular location">
    <subcellularLocation>
        <location evidence="1">Endoplasmic reticulum membrane</location>
        <topology evidence="1">Multi-pass membrane protein</topology>
    </subcellularLocation>
</comment>
<dbReference type="Pfam" id="PF06762">
    <property type="entry name" value="LMF1"/>
    <property type="match status" value="1"/>
</dbReference>
<evidence type="ECO:0000256" key="3">
    <source>
        <dbReference type="ARBA" id="ARBA00022692"/>
    </source>
</evidence>
<dbReference type="OrthoDB" id="411917at2759"/>
<feature type="transmembrane region" description="Helical" evidence="8">
    <location>
        <begin position="331"/>
        <end position="356"/>
    </location>
</feature>
<evidence type="ECO:0000259" key="10">
    <source>
        <dbReference type="Pfam" id="PF25179"/>
    </source>
</evidence>
<dbReference type="InterPro" id="IPR057434">
    <property type="entry name" value="LMF1/2_N"/>
</dbReference>
<gene>
    <name evidence="11" type="primary">LMF1</name>
    <name evidence="11" type="ORF">SNEC2469_LOCUS8781</name>
</gene>
<evidence type="ECO:0000259" key="9">
    <source>
        <dbReference type="Pfam" id="PF06762"/>
    </source>
</evidence>
<dbReference type="InterPro" id="IPR009613">
    <property type="entry name" value="LMF"/>
</dbReference>
<accession>A0A812PNQ2</accession>
<evidence type="ECO:0000256" key="6">
    <source>
        <dbReference type="ARBA" id="ARBA00023136"/>
    </source>
</evidence>
<dbReference type="PANTHER" id="PTHR14463">
    <property type="entry name" value="LIPASE MATURATION FACTOR"/>
    <property type="match status" value="1"/>
</dbReference>
<keyword evidence="3 8" id="KW-0812">Transmembrane</keyword>
<keyword evidence="5 8" id="KW-1133">Transmembrane helix</keyword>
<keyword evidence="4" id="KW-0256">Endoplasmic reticulum</keyword>
<dbReference type="AlphaFoldDB" id="A0A812PNQ2"/>
<evidence type="ECO:0000313" key="11">
    <source>
        <dbReference type="EMBL" id="CAE7341013.1"/>
    </source>
</evidence>
<dbReference type="Pfam" id="PF25179">
    <property type="entry name" value="LMF1_C"/>
    <property type="match status" value="1"/>
</dbReference>
<sequence length="587" mass="66623">MGLRLRSMQVHCCAVRLCALVYFFAFLGNVLDGPIMWKLEAPAGYTSGVLVRLNEIALIPAVLVFLRPWWWPALLVCWKIWHDTTRAGGFWFFFGWDQMMDEIGFLSCLLSVTLTLYDHDGQSEDNQQPSTSSSGSSEAAEHLTPGQQEEREPVLQAEKAQNSPGLRSRRPASERADRADEAMKRGATDLTEDVMPLSVRQLLWHPLDPKPEGLERCHAVVDWARSMAEISLSLASFRLFFAAGLIKMRAGSPCWKDLTCLYDHYETQPMPNSAAWYFHNYTPRPFLRIMQWFAIDVSECIVPFLLLGFAVSMGPLGVLRRELLRRDEWYLQWLACFPARLVGSVTIMTFVLGMFVGGNYAFLHPLSLVALVASMGIVEGVPMQKKSVSPEKAVYRLVMPWLTLLLLLFAFLPSLRAFAWLSMGNERLGILEPLAQSGFVRAAGQMNLGIAYNHHAYFAGAVHTRNEMVLFADAGEGLIELDIPYKVGRPDRAPRQTSPLHRRFALQWWFLALGSDPSWLMSFMELLCHRDRVAWEAVEWNDKVHANLSKLQKVSVQMYTYHFSKPGSSDWWSRDLLRGHGLEISCV</sequence>
<feature type="transmembrane region" description="Helical" evidence="8">
    <location>
        <begin position="12"/>
        <end position="37"/>
    </location>
</feature>
<dbReference type="Proteomes" id="UP000601435">
    <property type="component" value="Unassembled WGS sequence"/>
</dbReference>
<evidence type="ECO:0000256" key="2">
    <source>
        <dbReference type="ARBA" id="ARBA00005512"/>
    </source>
</evidence>
<keyword evidence="6 8" id="KW-0472">Membrane</keyword>
<keyword evidence="12" id="KW-1185">Reference proteome</keyword>
<evidence type="ECO:0000256" key="5">
    <source>
        <dbReference type="ARBA" id="ARBA00022989"/>
    </source>
</evidence>
<dbReference type="GO" id="GO:0005789">
    <property type="term" value="C:endoplasmic reticulum membrane"/>
    <property type="evidence" value="ECO:0007669"/>
    <property type="project" value="UniProtKB-SubCell"/>
</dbReference>